<comment type="caution">
    <text evidence="10">The sequence shown here is derived from an EMBL/GenBank/DDBJ whole genome shotgun (WGS) entry which is preliminary data.</text>
</comment>
<dbReference type="STRING" id="1108044.GOOTI_095_00120"/>
<dbReference type="Gene3D" id="3.30.200.20">
    <property type="entry name" value="Phosphorylase Kinase, domain 1"/>
    <property type="match status" value="1"/>
</dbReference>
<comment type="similarity">
    <text evidence="1">Belongs to the aminoglycoside phosphotransferase family.</text>
</comment>
<name>H5TKX8_GORO1</name>
<organism evidence="10 11">
    <name type="scientific">Gordonia otitidis (strain DSM 44809 / CCUG 52243 / JCM 12355 / NBRC 100426 / IFM 10032)</name>
    <dbReference type="NCBI Taxonomy" id="1108044"/>
    <lineage>
        <taxon>Bacteria</taxon>
        <taxon>Bacillati</taxon>
        <taxon>Actinomycetota</taxon>
        <taxon>Actinomycetes</taxon>
        <taxon>Mycobacteriales</taxon>
        <taxon>Gordoniaceae</taxon>
        <taxon>Gordonia</taxon>
    </lineage>
</organism>
<sequence length="244" mass="26363">MTAAVPPHEPPDIVAAYSDGGLAIPVWRNDLGGITYRLGDGPTARYLKWQPLDPEASVDAEARRLAWAALFVRCPAVLDSGHDDDAEWLLTAAAPGVSAVIDPWLHTPEVTVPALGRGLRRLHDALPVDSCPWTWSPLDRVADARTRGTDVDVTAADAPEIDHAVVCHGDACSPNFLLSAPGEVTAYVDLGSLGVADRWADIAVAAMSTRWNYGPGWEKPLVAAYGVDVDQDRMDYYQRLWDAT</sequence>
<accession>H5TKX8</accession>
<evidence type="ECO:0000256" key="1">
    <source>
        <dbReference type="ARBA" id="ARBA00006219"/>
    </source>
</evidence>
<dbReference type="GO" id="GO:0016773">
    <property type="term" value="F:phosphotransferase activity, alcohol group as acceptor"/>
    <property type="evidence" value="ECO:0007669"/>
    <property type="project" value="InterPro"/>
</dbReference>
<evidence type="ECO:0000256" key="5">
    <source>
        <dbReference type="ARBA" id="ARBA00022840"/>
    </source>
</evidence>
<dbReference type="GO" id="GO:0046677">
    <property type="term" value="P:response to antibiotic"/>
    <property type="evidence" value="ECO:0007669"/>
    <property type="project" value="UniProtKB-KW"/>
</dbReference>
<dbReference type="GO" id="GO:0016301">
    <property type="term" value="F:kinase activity"/>
    <property type="evidence" value="ECO:0007669"/>
    <property type="project" value="UniProtKB-KW"/>
</dbReference>
<keyword evidence="4" id="KW-0418">Kinase</keyword>
<evidence type="ECO:0000256" key="6">
    <source>
        <dbReference type="ARBA" id="ARBA00023251"/>
    </source>
</evidence>
<dbReference type="CDD" id="cd05150">
    <property type="entry name" value="APH"/>
    <property type="match status" value="1"/>
</dbReference>
<keyword evidence="2" id="KW-0808">Transferase</keyword>
<dbReference type="SUPFAM" id="SSF56112">
    <property type="entry name" value="Protein kinase-like (PK-like)"/>
    <property type="match status" value="1"/>
</dbReference>
<dbReference type="Proteomes" id="UP000005038">
    <property type="component" value="Unassembled WGS sequence"/>
</dbReference>
<keyword evidence="11" id="KW-1185">Reference proteome</keyword>
<feature type="binding site" evidence="8">
    <location>
        <position position="189"/>
    </location>
    <ligand>
        <name>Mg(2+)</name>
        <dbReference type="ChEBI" id="CHEBI:18420"/>
    </ligand>
</feature>
<feature type="binding site" evidence="8">
    <location>
        <position position="175"/>
    </location>
    <ligand>
        <name>Mg(2+)</name>
        <dbReference type="ChEBI" id="CHEBI:18420"/>
    </ligand>
</feature>
<evidence type="ECO:0000313" key="10">
    <source>
        <dbReference type="EMBL" id="GAB34136.1"/>
    </source>
</evidence>
<reference evidence="10" key="1">
    <citation type="submission" date="2012-02" db="EMBL/GenBank/DDBJ databases">
        <title>Whole genome shotgun sequence of Gordonia otitidis NBRC 100426.</title>
        <authorList>
            <person name="Yoshida I."/>
            <person name="Hosoyama A."/>
            <person name="Tsuchikane K."/>
            <person name="Katsumata H."/>
            <person name="Yamazaki S."/>
            <person name="Fujita N."/>
        </authorList>
    </citation>
    <scope>NUCLEOTIDE SEQUENCE [LARGE SCALE GENOMIC DNA]</scope>
    <source>
        <strain evidence="10">NBRC 100426</strain>
    </source>
</reference>
<keyword evidence="5" id="KW-0067">ATP-binding</keyword>
<dbReference type="Pfam" id="PF01636">
    <property type="entry name" value="APH"/>
    <property type="match status" value="1"/>
</dbReference>
<gene>
    <name evidence="10" type="ORF">GOOTI_095_00120</name>
</gene>
<dbReference type="InterPro" id="IPR002575">
    <property type="entry name" value="Aminoglycoside_PTrfase"/>
</dbReference>
<feature type="domain" description="Aminoglycoside phosphotransferase" evidence="9">
    <location>
        <begin position="35"/>
        <end position="235"/>
    </location>
</feature>
<keyword evidence="6" id="KW-0046">Antibiotic resistance</keyword>
<dbReference type="GO" id="GO:0005524">
    <property type="term" value="F:ATP binding"/>
    <property type="evidence" value="ECO:0007669"/>
    <property type="project" value="UniProtKB-KW"/>
</dbReference>
<evidence type="ECO:0000256" key="7">
    <source>
        <dbReference type="PIRSR" id="PIRSR000706-1"/>
    </source>
</evidence>
<keyword evidence="3" id="KW-0547">Nucleotide-binding</keyword>
<keyword evidence="8" id="KW-0479">Metal-binding</keyword>
<protein>
    <submittedName>
        <fullName evidence="10">Aminoglycoside phosphotransferase</fullName>
    </submittedName>
</protein>
<dbReference type="InterPro" id="IPR024165">
    <property type="entry name" value="Kan/Strep_kinase"/>
</dbReference>
<dbReference type="OrthoDB" id="3806873at2"/>
<evidence type="ECO:0000259" key="9">
    <source>
        <dbReference type="Pfam" id="PF01636"/>
    </source>
</evidence>
<dbReference type="AlphaFoldDB" id="H5TKX8"/>
<dbReference type="Gene3D" id="3.90.1200.10">
    <property type="match status" value="1"/>
</dbReference>
<evidence type="ECO:0000313" key="11">
    <source>
        <dbReference type="Proteomes" id="UP000005038"/>
    </source>
</evidence>
<feature type="active site" description="Proton acceptor" evidence="7">
    <location>
        <position position="170"/>
    </location>
</feature>
<proteinExistence type="inferred from homology"/>
<evidence type="ECO:0000256" key="3">
    <source>
        <dbReference type="ARBA" id="ARBA00022741"/>
    </source>
</evidence>
<dbReference type="PIRSF" id="PIRSF000706">
    <property type="entry name" value="Kanamycin_kin"/>
    <property type="match status" value="1"/>
</dbReference>
<evidence type="ECO:0000256" key="4">
    <source>
        <dbReference type="ARBA" id="ARBA00022777"/>
    </source>
</evidence>
<evidence type="ECO:0000256" key="2">
    <source>
        <dbReference type="ARBA" id="ARBA00022679"/>
    </source>
</evidence>
<dbReference type="InterPro" id="IPR011009">
    <property type="entry name" value="Kinase-like_dom_sf"/>
</dbReference>
<evidence type="ECO:0000256" key="8">
    <source>
        <dbReference type="PIRSR" id="PIRSR000706-2"/>
    </source>
</evidence>
<dbReference type="RefSeq" id="WP_007238375.1">
    <property type="nucleotide sequence ID" value="NZ_BAFB01000095.1"/>
</dbReference>
<keyword evidence="8" id="KW-0460">Magnesium</keyword>
<dbReference type="EMBL" id="BAFB01000095">
    <property type="protein sequence ID" value="GAB34136.1"/>
    <property type="molecule type" value="Genomic_DNA"/>
</dbReference>
<dbReference type="GO" id="GO:0046872">
    <property type="term" value="F:metal ion binding"/>
    <property type="evidence" value="ECO:0007669"/>
    <property type="project" value="UniProtKB-KW"/>
</dbReference>